<gene>
    <name evidence="2" type="ORF">QNH39_10215</name>
</gene>
<dbReference type="InterPro" id="IPR036779">
    <property type="entry name" value="LysM_dom_sf"/>
</dbReference>
<evidence type="ECO:0000313" key="2">
    <source>
        <dbReference type="EMBL" id="WHY88185.1"/>
    </source>
</evidence>
<name>A0AA95SAJ7_9BACI</name>
<dbReference type="KEGG" id="nnv:QNH39_10215"/>
<accession>A0AA95SAJ7</accession>
<reference evidence="2" key="1">
    <citation type="submission" date="2023-05" db="EMBL/GenBank/DDBJ databases">
        <title>Comparative genomics of Bacillaceae isolates and their secondary metabolite potential.</title>
        <authorList>
            <person name="Song L."/>
            <person name="Nielsen L.J."/>
            <person name="Mohite O."/>
            <person name="Xu X."/>
            <person name="Weber T."/>
            <person name="Kovacs A.T."/>
        </authorList>
    </citation>
    <scope>NUCLEOTIDE SEQUENCE</scope>
    <source>
        <strain evidence="2">XLM17</strain>
    </source>
</reference>
<feature type="domain" description="LysM" evidence="1">
    <location>
        <begin position="38"/>
        <end position="89"/>
    </location>
</feature>
<dbReference type="EMBL" id="CP126114">
    <property type="protein sequence ID" value="WHY88185.1"/>
    <property type="molecule type" value="Genomic_DNA"/>
</dbReference>
<dbReference type="Gene3D" id="3.10.350.10">
    <property type="entry name" value="LysM domain"/>
    <property type="match status" value="1"/>
</dbReference>
<dbReference type="Proteomes" id="UP001178288">
    <property type="component" value="Chromosome"/>
</dbReference>
<dbReference type="CDD" id="cd00118">
    <property type="entry name" value="LysM"/>
    <property type="match status" value="1"/>
</dbReference>
<keyword evidence="3" id="KW-1185">Reference proteome</keyword>
<organism evidence="2 3">
    <name type="scientific">Neobacillus novalis</name>
    <dbReference type="NCBI Taxonomy" id="220687"/>
    <lineage>
        <taxon>Bacteria</taxon>
        <taxon>Bacillati</taxon>
        <taxon>Bacillota</taxon>
        <taxon>Bacilli</taxon>
        <taxon>Bacillales</taxon>
        <taxon>Bacillaceae</taxon>
        <taxon>Neobacillus</taxon>
    </lineage>
</organism>
<sequence length="108" mass="12312">MRKIWNQYSYAITLIILSCSLAIVLSIQNHTNDKENYLQVKISEGDSLWEISKQYSGQHTLTTEEFVSWVKRHNENIDDHIFPGKEIIIPVNKITSATTTELAGAFGD</sequence>
<dbReference type="RefSeq" id="WP_066147650.1">
    <property type="nucleotide sequence ID" value="NZ_CP126114.1"/>
</dbReference>
<evidence type="ECO:0000313" key="3">
    <source>
        <dbReference type="Proteomes" id="UP001178288"/>
    </source>
</evidence>
<dbReference type="PROSITE" id="PS51257">
    <property type="entry name" value="PROKAR_LIPOPROTEIN"/>
    <property type="match status" value="1"/>
</dbReference>
<dbReference type="Pfam" id="PF01476">
    <property type="entry name" value="LysM"/>
    <property type="match status" value="1"/>
</dbReference>
<evidence type="ECO:0000259" key="1">
    <source>
        <dbReference type="PROSITE" id="PS51782"/>
    </source>
</evidence>
<dbReference type="InterPro" id="IPR018392">
    <property type="entry name" value="LysM"/>
</dbReference>
<proteinExistence type="predicted"/>
<protein>
    <submittedName>
        <fullName evidence="2">LysM peptidoglycan-binding domain-containing protein</fullName>
    </submittedName>
</protein>
<dbReference type="PROSITE" id="PS51782">
    <property type="entry name" value="LYSM"/>
    <property type="match status" value="1"/>
</dbReference>
<dbReference type="AlphaFoldDB" id="A0AA95SAJ7"/>